<evidence type="ECO:0000313" key="3">
    <source>
        <dbReference type="Proteomes" id="UP000297149"/>
    </source>
</evidence>
<proteinExistence type="predicted"/>
<keyword evidence="3" id="KW-1185">Reference proteome</keyword>
<dbReference type="EMBL" id="CP039396">
    <property type="protein sequence ID" value="QCD41025.1"/>
    <property type="molecule type" value="Genomic_DNA"/>
</dbReference>
<accession>A0A4P7W0S7</accession>
<feature type="region of interest" description="Disordered" evidence="1">
    <location>
        <begin position="1"/>
        <end position="22"/>
    </location>
</feature>
<evidence type="ECO:0000313" key="2">
    <source>
        <dbReference type="EMBL" id="QCD41025.1"/>
    </source>
</evidence>
<dbReference type="RefSeq" id="WP_136413543.1">
    <property type="nucleotide sequence ID" value="NZ_CAXHQF010000040.1"/>
</dbReference>
<protein>
    <submittedName>
        <fullName evidence="2">Uncharacterized protein</fullName>
    </submittedName>
</protein>
<organism evidence="2 3">
    <name type="scientific">Duncaniella dubosii</name>
    <dbReference type="NCBI Taxonomy" id="2518971"/>
    <lineage>
        <taxon>Bacteria</taxon>
        <taxon>Pseudomonadati</taxon>
        <taxon>Bacteroidota</taxon>
        <taxon>Bacteroidia</taxon>
        <taxon>Bacteroidales</taxon>
        <taxon>Muribaculaceae</taxon>
        <taxon>Duncaniella</taxon>
    </lineage>
</organism>
<name>A0A4P7W0S7_9BACT</name>
<sequence length="215" mass="24984">MEMRPGNNFQPTAPRDNRSTATITPVMPAEELASKMESFITRAQELGMLTDIGHIPSQSERMLTTELREFLPYVENVLDNGSAKHIVLLYSLYDFAYRLGYKRSPSKQLLPRLFTRAITLWLKGDKSVGEEDLIAMLRNIDPRFVDFKYIDWSISVQDKWIRELEANNGCFPESTPPTLARKRLQILLHANLWTYFGDKEKEVKEKWMEVNLKVI</sequence>
<reference evidence="3" key="1">
    <citation type="submission" date="2019-02" db="EMBL/GenBank/DDBJ databases">
        <title>Isolation and identification of novel species under the genus Muribaculum.</title>
        <authorList>
            <person name="Miyake S."/>
            <person name="Ding Y."/>
            <person name="Low A."/>
            <person name="Soh M."/>
            <person name="Seedorf H."/>
        </authorList>
    </citation>
    <scope>NUCLEOTIDE SEQUENCE [LARGE SCALE GENOMIC DNA]</scope>
    <source>
        <strain evidence="3">H5</strain>
    </source>
</reference>
<dbReference type="AlphaFoldDB" id="A0A4P7W0S7"/>
<evidence type="ECO:0000256" key="1">
    <source>
        <dbReference type="SAM" id="MobiDB-lite"/>
    </source>
</evidence>
<dbReference type="Proteomes" id="UP000297149">
    <property type="component" value="Chromosome"/>
</dbReference>
<dbReference type="KEGG" id="ddb:E7747_01135"/>
<gene>
    <name evidence="2" type="ORF">E7747_01135</name>
</gene>